<dbReference type="OrthoDB" id="5241402at2"/>
<keyword evidence="5" id="KW-0597">Phosphoprotein</keyword>
<keyword evidence="12" id="KW-1185">Reference proteome</keyword>
<dbReference type="PANTHER" id="PTHR44936:SF9">
    <property type="entry name" value="SENSOR PROTEIN CREC"/>
    <property type="match status" value="1"/>
</dbReference>
<comment type="subcellular location">
    <subcellularLocation>
        <location evidence="2">Cell membrane</location>
        <topology evidence="2">Multi-pass membrane protein</topology>
    </subcellularLocation>
</comment>
<dbReference type="GO" id="GO:0000155">
    <property type="term" value="F:phosphorelay sensor kinase activity"/>
    <property type="evidence" value="ECO:0007669"/>
    <property type="project" value="InterPro"/>
</dbReference>
<dbReference type="PROSITE" id="PS50109">
    <property type="entry name" value="HIS_KIN"/>
    <property type="match status" value="1"/>
</dbReference>
<dbReference type="GO" id="GO:0005886">
    <property type="term" value="C:plasma membrane"/>
    <property type="evidence" value="ECO:0007669"/>
    <property type="project" value="UniProtKB-SubCell"/>
</dbReference>
<dbReference type="RefSeq" id="WP_034806254.1">
    <property type="nucleotide sequence ID" value="NZ_AWSA01000024.1"/>
</dbReference>
<keyword evidence="6" id="KW-0808">Transferase</keyword>
<reference evidence="11 12" key="1">
    <citation type="submission" date="2013-08" db="EMBL/GenBank/DDBJ databases">
        <title>Intrasporangium oryzae NRRL B-24470.</title>
        <authorList>
            <person name="Liu H."/>
            <person name="Wang G."/>
        </authorList>
    </citation>
    <scope>NUCLEOTIDE SEQUENCE [LARGE SCALE GENOMIC DNA]</scope>
    <source>
        <strain evidence="11 12">NRRL B-24470</strain>
    </source>
</reference>
<evidence type="ECO:0000256" key="3">
    <source>
        <dbReference type="ARBA" id="ARBA00012438"/>
    </source>
</evidence>
<evidence type="ECO:0000256" key="6">
    <source>
        <dbReference type="ARBA" id="ARBA00022679"/>
    </source>
</evidence>
<protein>
    <recommendedName>
        <fullName evidence="3">histidine kinase</fullName>
        <ecNumber evidence="3">2.7.13.3</ecNumber>
    </recommendedName>
</protein>
<dbReference type="InterPro" id="IPR003661">
    <property type="entry name" value="HisK_dim/P_dom"/>
</dbReference>
<evidence type="ECO:0000256" key="1">
    <source>
        <dbReference type="ARBA" id="ARBA00000085"/>
    </source>
</evidence>
<dbReference type="Pfam" id="PF00512">
    <property type="entry name" value="HisKA"/>
    <property type="match status" value="1"/>
</dbReference>
<dbReference type="Proteomes" id="UP000019489">
    <property type="component" value="Unassembled WGS sequence"/>
</dbReference>
<dbReference type="SMART" id="SM00388">
    <property type="entry name" value="HisKA"/>
    <property type="match status" value="1"/>
</dbReference>
<dbReference type="PANTHER" id="PTHR44936">
    <property type="entry name" value="SENSOR PROTEIN CREC"/>
    <property type="match status" value="1"/>
</dbReference>
<name>W9G5M0_9MICO</name>
<comment type="catalytic activity">
    <reaction evidence="1">
        <text>ATP + protein L-histidine = ADP + protein N-phospho-L-histidine.</text>
        <dbReference type="EC" id="2.7.13.3"/>
    </reaction>
</comment>
<dbReference type="CDD" id="cd00082">
    <property type="entry name" value="HisKA"/>
    <property type="match status" value="1"/>
</dbReference>
<keyword evidence="9" id="KW-0472">Membrane</keyword>
<accession>W9G5M0</accession>
<dbReference type="EMBL" id="AWSA01000024">
    <property type="protein sequence ID" value="EWT01330.1"/>
    <property type="molecule type" value="Genomic_DNA"/>
</dbReference>
<dbReference type="InterPro" id="IPR036890">
    <property type="entry name" value="HATPase_C_sf"/>
</dbReference>
<dbReference type="STRING" id="1386089.N865_10960"/>
<dbReference type="EC" id="2.7.13.3" evidence="3"/>
<evidence type="ECO:0000256" key="8">
    <source>
        <dbReference type="ARBA" id="ARBA00023012"/>
    </source>
</evidence>
<evidence type="ECO:0000313" key="12">
    <source>
        <dbReference type="Proteomes" id="UP000019489"/>
    </source>
</evidence>
<sequence length="379" mass="41225">MSRPMLVVWVVVALASSALMWVLPGTETVPYHLGWATFALCYGLEQWSGRFTAWSLGAFTLVTGVIIVDRAATGVIDWQETAEIPLMLLLIGLMVWHVRRRNRALAAVTVLAERERREARARELLTRRTSHELRSPLTIARGYLEVIMGRSREPEEAADLRVVDEELTRLTRVCERLVRSMRVRGDLETTTFDVDAVLAQTAERWATVADRVWLLEARGGLLHGSPERLRAGLDTLVENAIRYTGPGDTIRLWASRTGDETISIGVADSGPGFSDDLIVAINGATSSDRLGAARDDLSQTGLGIGIVVDIATRRGGRIEAGRSWAGGAEVTMVLPVHPELALAPGHGNGSLRQLAMRDSDELGAQLGPVLPGMAEGRSA</sequence>
<dbReference type="Gene3D" id="1.10.287.130">
    <property type="match status" value="1"/>
</dbReference>
<evidence type="ECO:0000256" key="4">
    <source>
        <dbReference type="ARBA" id="ARBA00022475"/>
    </source>
</evidence>
<comment type="caution">
    <text evidence="11">The sequence shown here is derived from an EMBL/GenBank/DDBJ whole genome shotgun (WGS) entry which is preliminary data.</text>
</comment>
<dbReference type="Pfam" id="PF02518">
    <property type="entry name" value="HATPase_c"/>
    <property type="match status" value="1"/>
</dbReference>
<evidence type="ECO:0000256" key="5">
    <source>
        <dbReference type="ARBA" id="ARBA00022553"/>
    </source>
</evidence>
<dbReference type="Gene3D" id="3.30.565.10">
    <property type="entry name" value="Histidine kinase-like ATPase, C-terminal domain"/>
    <property type="match status" value="1"/>
</dbReference>
<keyword evidence="9" id="KW-1133">Transmembrane helix</keyword>
<keyword evidence="8" id="KW-0902">Two-component regulatory system</keyword>
<dbReference type="InterPro" id="IPR005467">
    <property type="entry name" value="His_kinase_dom"/>
</dbReference>
<evidence type="ECO:0000256" key="2">
    <source>
        <dbReference type="ARBA" id="ARBA00004651"/>
    </source>
</evidence>
<dbReference type="PATRIC" id="fig|1386089.3.peg.2468"/>
<dbReference type="InterPro" id="IPR003594">
    <property type="entry name" value="HATPase_dom"/>
</dbReference>
<proteinExistence type="predicted"/>
<dbReference type="InterPro" id="IPR050980">
    <property type="entry name" value="2C_sensor_his_kinase"/>
</dbReference>
<dbReference type="InterPro" id="IPR036097">
    <property type="entry name" value="HisK_dim/P_sf"/>
</dbReference>
<evidence type="ECO:0000256" key="7">
    <source>
        <dbReference type="ARBA" id="ARBA00022777"/>
    </source>
</evidence>
<dbReference type="SUPFAM" id="SSF47384">
    <property type="entry name" value="Homodimeric domain of signal transducing histidine kinase"/>
    <property type="match status" value="1"/>
</dbReference>
<dbReference type="SUPFAM" id="SSF55874">
    <property type="entry name" value="ATPase domain of HSP90 chaperone/DNA topoisomerase II/histidine kinase"/>
    <property type="match status" value="1"/>
</dbReference>
<feature type="transmembrane region" description="Helical" evidence="9">
    <location>
        <begin position="78"/>
        <end position="96"/>
    </location>
</feature>
<feature type="domain" description="Histidine kinase" evidence="10">
    <location>
        <begin position="128"/>
        <end position="338"/>
    </location>
</feature>
<dbReference type="eggNOG" id="COG2205">
    <property type="taxonomic scope" value="Bacteria"/>
</dbReference>
<organism evidence="11 12">
    <name type="scientific">Intrasporangium oryzae NRRL B-24470</name>
    <dbReference type="NCBI Taxonomy" id="1386089"/>
    <lineage>
        <taxon>Bacteria</taxon>
        <taxon>Bacillati</taxon>
        <taxon>Actinomycetota</taxon>
        <taxon>Actinomycetes</taxon>
        <taxon>Micrococcales</taxon>
        <taxon>Intrasporangiaceae</taxon>
        <taxon>Intrasporangium</taxon>
    </lineage>
</organism>
<dbReference type="SMART" id="SM00387">
    <property type="entry name" value="HATPase_c"/>
    <property type="match status" value="1"/>
</dbReference>
<evidence type="ECO:0000313" key="11">
    <source>
        <dbReference type="EMBL" id="EWT01330.1"/>
    </source>
</evidence>
<keyword evidence="4" id="KW-1003">Cell membrane</keyword>
<feature type="transmembrane region" description="Helical" evidence="9">
    <location>
        <begin position="51"/>
        <end position="72"/>
    </location>
</feature>
<keyword evidence="9" id="KW-0812">Transmembrane</keyword>
<evidence type="ECO:0000259" key="10">
    <source>
        <dbReference type="PROSITE" id="PS50109"/>
    </source>
</evidence>
<gene>
    <name evidence="11" type="ORF">N865_10960</name>
</gene>
<keyword evidence="7" id="KW-0418">Kinase</keyword>
<evidence type="ECO:0000256" key="9">
    <source>
        <dbReference type="SAM" id="Phobius"/>
    </source>
</evidence>
<dbReference type="AlphaFoldDB" id="W9G5M0"/>